<evidence type="ECO:0000256" key="8">
    <source>
        <dbReference type="ARBA" id="ARBA00023136"/>
    </source>
</evidence>
<evidence type="ECO:0000256" key="1">
    <source>
        <dbReference type="ARBA" id="ARBA00004651"/>
    </source>
</evidence>
<dbReference type="RefSeq" id="WP_006303172.1">
    <property type="nucleotide sequence ID" value="NZ_ACGK02000002.1"/>
</dbReference>
<dbReference type="PANTHER" id="PTHR30614">
    <property type="entry name" value="MEMBRANE COMPONENT OF AMINO ACID ABC TRANSPORTER"/>
    <property type="match status" value="1"/>
</dbReference>
<keyword evidence="8 9" id="KW-0472">Membrane</keyword>
<dbReference type="PANTHER" id="PTHR30614:SF20">
    <property type="entry name" value="GLUTAMINE TRANSPORT SYSTEM PERMEASE PROTEIN GLNP"/>
    <property type="match status" value="1"/>
</dbReference>
<comment type="subcellular location">
    <subcellularLocation>
        <location evidence="1 9">Cell membrane</location>
        <topology evidence="1 9">Multi-pass membrane protein</topology>
    </subcellularLocation>
</comment>
<feature type="transmembrane region" description="Helical" evidence="9">
    <location>
        <begin position="548"/>
        <end position="569"/>
    </location>
</feature>
<dbReference type="GeneID" id="93210544"/>
<feature type="transmembrane region" description="Helical" evidence="9">
    <location>
        <begin position="367"/>
        <end position="390"/>
    </location>
</feature>
<dbReference type="GO" id="GO:0022857">
    <property type="term" value="F:transmembrane transporter activity"/>
    <property type="evidence" value="ECO:0007669"/>
    <property type="project" value="InterPro"/>
</dbReference>
<dbReference type="Proteomes" id="UP000005947">
    <property type="component" value="Unassembled WGS sequence"/>
</dbReference>
<dbReference type="AlphaFoldDB" id="F1T676"/>
<dbReference type="InterPro" id="IPR001638">
    <property type="entry name" value="Solute-binding_3/MltF_N"/>
</dbReference>
<keyword evidence="7 9" id="KW-1133">Transmembrane helix</keyword>
<evidence type="ECO:0000256" key="4">
    <source>
        <dbReference type="ARBA" id="ARBA00022475"/>
    </source>
</evidence>
<proteinExistence type="inferred from homology"/>
<dbReference type="EMBL" id="ACGK02000002">
    <property type="protein sequence ID" value="EGF22981.1"/>
    <property type="molecule type" value="Genomic_DNA"/>
</dbReference>
<keyword evidence="5 9" id="KW-0812">Transmembrane</keyword>
<evidence type="ECO:0000256" key="2">
    <source>
        <dbReference type="ARBA" id="ARBA00010072"/>
    </source>
</evidence>
<comment type="caution">
    <text evidence="11">The sequence shown here is derived from an EMBL/GenBank/DDBJ whole genome shotgun (WGS) entry which is preliminary data.</text>
</comment>
<sequence length="585" mass="64598">MNGSAQHKHTPQQITQFLKGLYSTAVRTYRKSLYYTYLCFKQLCSVATKHFLQLMASTLVCALLLASTYQPGIAQEQSDSTDTQLPSELSQTELSEPGVLSVGMEANYAPYNWTQTNDAHDGVPISNSTGEYANGYDVQVAKRMADALGLKLKIVKMEWDGLSVALQSGKIDAIIAGMTSTPERCKEIDFTHPYYYSDMVMVTKKSGSFAGAKSIQDFAGAKVTAQLNTFHYKLIDQIPNVNKQVAFSDFPTMIASVMSGKIDAYVSERPAAMAAVAANSELTFISFADGAGFDTHGIDASTAIGIRKGSKLMEYLNRALDSFAPQQQQTLMQDMVNLNQREQHPSFFDQIAEIWNTYHDQFIRGTFYTVIISFISTFIGFLIGLLIAIYQTIQVSKHHRIRYMLYKSVAVLIRIYIEVFRGTPMMVQAMLIFYGSKLLFNLDLSPLTSAFFIVSVNSGAYLSETVRGGILGVSKGQLEGAHALGLNHWDTMVHIILPQAVISILPSVGNELNMNIKDTSVLNVIAVSELFFITKSIAGTTYQTFQTYLIASVIYFALTFLASLGLKYVEKHIVAPNAYVSSAKA</sequence>
<evidence type="ECO:0000313" key="11">
    <source>
        <dbReference type="EMBL" id="EGF22981.1"/>
    </source>
</evidence>
<evidence type="ECO:0000256" key="5">
    <source>
        <dbReference type="ARBA" id="ARBA00022692"/>
    </source>
</evidence>
<dbReference type="InterPro" id="IPR035906">
    <property type="entry name" value="MetI-like_sf"/>
</dbReference>
<dbReference type="InterPro" id="IPR043429">
    <property type="entry name" value="ArtM/GltK/GlnP/TcyL/YhdX-like"/>
</dbReference>
<dbReference type="Pfam" id="PF00497">
    <property type="entry name" value="SBP_bac_3"/>
    <property type="match status" value="1"/>
</dbReference>
<gene>
    <name evidence="11" type="ORF">HMPREF0091_10976</name>
</gene>
<evidence type="ECO:0000256" key="9">
    <source>
        <dbReference type="RuleBase" id="RU363032"/>
    </source>
</evidence>
<dbReference type="InterPro" id="IPR000515">
    <property type="entry name" value="MetI-like"/>
</dbReference>
<organism evidence="11 12">
    <name type="scientific">Fannyhessea vaginae DSM 15829</name>
    <dbReference type="NCBI Taxonomy" id="525256"/>
    <lineage>
        <taxon>Bacteria</taxon>
        <taxon>Bacillati</taxon>
        <taxon>Actinomycetota</taxon>
        <taxon>Coriobacteriia</taxon>
        <taxon>Coriobacteriales</taxon>
        <taxon>Atopobiaceae</taxon>
        <taxon>Fannyhessea</taxon>
    </lineage>
</organism>
<evidence type="ECO:0000313" key="12">
    <source>
        <dbReference type="Proteomes" id="UP000005947"/>
    </source>
</evidence>
<dbReference type="OrthoDB" id="8454826at2"/>
<dbReference type="eggNOG" id="COG0834">
    <property type="taxonomic scope" value="Bacteria"/>
</dbReference>
<evidence type="ECO:0000256" key="3">
    <source>
        <dbReference type="ARBA" id="ARBA00022448"/>
    </source>
</evidence>
<name>F1T676_9ACTN</name>
<dbReference type="Gene3D" id="1.10.3720.10">
    <property type="entry name" value="MetI-like"/>
    <property type="match status" value="1"/>
</dbReference>
<reference evidence="11 12" key="1">
    <citation type="submission" date="2011-02" db="EMBL/GenBank/DDBJ databases">
        <authorList>
            <person name="Muzny D."/>
            <person name="Qin X."/>
            <person name="Buhay C."/>
            <person name="Dugan-Rocha S."/>
            <person name="Ding Y."/>
            <person name="Chen G."/>
            <person name="Hawes A."/>
            <person name="Holder M."/>
            <person name="Jhangiani S."/>
            <person name="Johnson A."/>
            <person name="Khan Z."/>
            <person name="Li Z."/>
            <person name="Liu W."/>
            <person name="Liu X."/>
            <person name="Perez L."/>
            <person name="Shen H."/>
            <person name="Wang Q."/>
            <person name="Watt J."/>
            <person name="Xi L."/>
            <person name="Xin Y."/>
            <person name="Zhou J."/>
            <person name="Deng J."/>
            <person name="Jiang H."/>
            <person name="Liu Y."/>
            <person name="Qu J."/>
            <person name="Song X.-Z."/>
            <person name="Zhang L."/>
            <person name="Villasana D."/>
            <person name="Johnson A."/>
            <person name="Liu J."/>
            <person name="Liyanage D."/>
            <person name="Lorensuhewa L."/>
            <person name="Robinson T."/>
            <person name="Song A."/>
            <person name="Song B.-B."/>
            <person name="Dinh H."/>
            <person name="Thornton R."/>
            <person name="Coyle M."/>
            <person name="Francisco L."/>
            <person name="Jackson L."/>
            <person name="Javaid M."/>
            <person name="Korchina V."/>
            <person name="Kovar C."/>
            <person name="Mata R."/>
            <person name="Mathew T."/>
            <person name="Ngo R."/>
            <person name="Nguyen L."/>
            <person name="Nguyen N."/>
            <person name="Okwuonu G."/>
            <person name="Ongeri F."/>
            <person name="Pham C."/>
            <person name="Simmons D."/>
            <person name="Wilczek-Boney K."/>
            <person name="Hale W."/>
            <person name="Jakkamsetti A."/>
            <person name="Pham P."/>
            <person name="Ruth R."/>
            <person name="San Lucas F."/>
            <person name="Warren J."/>
            <person name="Zhang J."/>
            <person name="Zhao Z."/>
            <person name="Zhou C."/>
            <person name="Zhu D."/>
            <person name="Lee S."/>
            <person name="Bess C."/>
            <person name="Blankenburg K."/>
            <person name="Forbes L."/>
            <person name="Fu Q."/>
            <person name="Gubbala S."/>
            <person name="Hirani K."/>
            <person name="Jayaseelan J.C."/>
            <person name="Lara F."/>
            <person name="Munidasa M."/>
            <person name="Palculict T."/>
            <person name="Patil S."/>
            <person name="Pu L.-L."/>
            <person name="Saada N."/>
            <person name="Tang L."/>
            <person name="Weissenberger G."/>
            <person name="Zhu Y."/>
            <person name="Hemphill L."/>
            <person name="Shang Y."/>
            <person name="Youmans B."/>
            <person name="Ayvaz T."/>
            <person name="Ross M."/>
            <person name="Santibanez J."/>
            <person name="Aqrawi P."/>
            <person name="Gross S."/>
            <person name="Joshi V."/>
            <person name="Fowler G."/>
            <person name="Nazareth L."/>
            <person name="Reid J."/>
            <person name="Worley K."/>
            <person name="Petrosino J."/>
            <person name="Highlander S."/>
            <person name="Gibbs R."/>
        </authorList>
    </citation>
    <scope>NUCLEOTIDE SEQUENCE [LARGE SCALE GENOMIC DNA]</scope>
    <source>
        <strain evidence="11 12">DSM 15829</strain>
    </source>
</reference>
<dbReference type="PROSITE" id="PS50928">
    <property type="entry name" value="ABC_TM1"/>
    <property type="match status" value="1"/>
</dbReference>
<protein>
    <submittedName>
        <fullName evidence="11">ABC transporter, permease protein</fullName>
    </submittedName>
</protein>
<dbReference type="SMART" id="SM00062">
    <property type="entry name" value="PBPb"/>
    <property type="match status" value="1"/>
</dbReference>
<evidence type="ECO:0000256" key="6">
    <source>
        <dbReference type="ARBA" id="ARBA00022970"/>
    </source>
</evidence>
<keyword evidence="12" id="KW-1185">Reference proteome</keyword>
<keyword evidence="6" id="KW-0029">Amino-acid transport</keyword>
<feature type="transmembrane region" description="Helical" evidence="9">
    <location>
        <begin position="521"/>
        <end position="542"/>
    </location>
</feature>
<dbReference type="SUPFAM" id="SSF161098">
    <property type="entry name" value="MetI-like"/>
    <property type="match status" value="1"/>
</dbReference>
<feature type="transmembrane region" description="Helical" evidence="9">
    <location>
        <begin position="411"/>
        <end position="434"/>
    </location>
</feature>
<comment type="similarity">
    <text evidence="2">Belongs to the binding-protein-dependent transport system permease family. HisMQ subfamily.</text>
</comment>
<accession>F1T676</accession>
<dbReference type="InterPro" id="IPR010065">
    <property type="entry name" value="AA_ABC_transptr_permease_3TM"/>
</dbReference>
<dbReference type="Gene3D" id="3.40.190.10">
    <property type="entry name" value="Periplasmic binding protein-like II"/>
    <property type="match status" value="2"/>
</dbReference>
<dbReference type="SUPFAM" id="SSF53850">
    <property type="entry name" value="Periplasmic binding protein-like II"/>
    <property type="match status" value="1"/>
</dbReference>
<dbReference type="CDD" id="cd06261">
    <property type="entry name" value="TM_PBP2"/>
    <property type="match status" value="1"/>
</dbReference>
<keyword evidence="4" id="KW-1003">Cell membrane</keyword>
<dbReference type="NCBIfam" id="TIGR01726">
    <property type="entry name" value="HEQRo_perm_3TM"/>
    <property type="match status" value="1"/>
</dbReference>
<feature type="domain" description="ABC transmembrane type-1" evidence="10">
    <location>
        <begin position="366"/>
        <end position="566"/>
    </location>
</feature>
<dbReference type="GO" id="GO:0043190">
    <property type="term" value="C:ATP-binding cassette (ABC) transporter complex"/>
    <property type="evidence" value="ECO:0007669"/>
    <property type="project" value="InterPro"/>
</dbReference>
<keyword evidence="3 9" id="KW-0813">Transport</keyword>
<evidence type="ECO:0000259" key="10">
    <source>
        <dbReference type="PROSITE" id="PS50928"/>
    </source>
</evidence>
<evidence type="ECO:0000256" key="7">
    <source>
        <dbReference type="ARBA" id="ARBA00022989"/>
    </source>
</evidence>
<feature type="transmembrane region" description="Helical" evidence="9">
    <location>
        <begin position="491"/>
        <end position="509"/>
    </location>
</feature>
<dbReference type="GO" id="GO:0006865">
    <property type="term" value="P:amino acid transport"/>
    <property type="evidence" value="ECO:0007669"/>
    <property type="project" value="UniProtKB-KW"/>
</dbReference>
<dbReference type="Pfam" id="PF00528">
    <property type="entry name" value="BPD_transp_1"/>
    <property type="match status" value="1"/>
</dbReference>
<dbReference type="eggNOG" id="COG0765">
    <property type="taxonomic scope" value="Bacteria"/>
</dbReference>